<gene>
    <name evidence="2" type="ORF">V8G54_035226</name>
</gene>
<name>A0AAQ3RED6_VIGMU</name>
<sequence>MTHIVRSHITSRWETRFKTTTLVPEKPLLFIRKATANPLPTQIRVSHNCIMGFRPSSAVATGSSITQRRDFYVVVPSLFIGLEIVGVDVRVSSVMKKMMMSKRRCLLAMVVCENEIWVKVFKSWPWRFELGDLALSQLNEHGCSGGETRFRVALDAESASEGLWRGGYGGLITREDEPVVALMAAWWPYGGALHKP</sequence>
<dbReference type="AlphaFoldDB" id="A0AAQ3RED6"/>
<protein>
    <submittedName>
        <fullName evidence="2">Uncharacterized protein</fullName>
    </submittedName>
</protein>
<keyword evidence="1" id="KW-1133">Transmembrane helix</keyword>
<keyword evidence="1" id="KW-0472">Membrane</keyword>
<keyword evidence="1" id="KW-0812">Transmembrane</keyword>
<evidence type="ECO:0000256" key="1">
    <source>
        <dbReference type="SAM" id="Phobius"/>
    </source>
</evidence>
<keyword evidence="3" id="KW-1185">Reference proteome</keyword>
<dbReference type="EMBL" id="CP144690">
    <property type="protein sequence ID" value="WVY89712.1"/>
    <property type="molecule type" value="Genomic_DNA"/>
</dbReference>
<accession>A0AAQ3RED6</accession>
<evidence type="ECO:0000313" key="2">
    <source>
        <dbReference type="EMBL" id="WVY89712.1"/>
    </source>
</evidence>
<proteinExistence type="predicted"/>
<dbReference type="Proteomes" id="UP001374535">
    <property type="component" value="Chromosome 11"/>
</dbReference>
<evidence type="ECO:0000313" key="3">
    <source>
        <dbReference type="Proteomes" id="UP001374535"/>
    </source>
</evidence>
<reference evidence="2 3" key="1">
    <citation type="journal article" date="2023" name="Life. Sci Alliance">
        <title>Evolutionary insights into 3D genome organization and epigenetic landscape of Vigna mungo.</title>
        <authorList>
            <person name="Junaid A."/>
            <person name="Singh B."/>
            <person name="Bhatia S."/>
        </authorList>
    </citation>
    <scope>NUCLEOTIDE SEQUENCE [LARGE SCALE GENOMIC DNA]</scope>
    <source>
        <strain evidence="2">Urdbean</strain>
    </source>
</reference>
<organism evidence="2 3">
    <name type="scientific">Vigna mungo</name>
    <name type="common">Black gram</name>
    <name type="synonym">Phaseolus mungo</name>
    <dbReference type="NCBI Taxonomy" id="3915"/>
    <lineage>
        <taxon>Eukaryota</taxon>
        <taxon>Viridiplantae</taxon>
        <taxon>Streptophyta</taxon>
        <taxon>Embryophyta</taxon>
        <taxon>Tracheophyta</taxon>
        <taxon>Spermatophyta</taxon>
        <taxon>Magnoliopsida</taxon>
        <taxon>eudicotyledons</taxon>
        <taxon>Gunneridae</taxon>
        <taxon>Pentapetalae</taxon>
        <taxon>rosids</taxon>
        <taxon>fabids</taxon>
        <taxon>Fabales</taxon>
        <taxon>Fabaceae</taxon>
        <taxon>Papilionoideae</taxon>
        <taxon>50 kb inversion clade</taxon>
        <taxon>NPAAA clade</taxon>
        <taxon>indigoferoid/millettioid clade</taxon>
        <taxon>Phaseoleae</taxon>
        <taxon>Vigna</taxon>
    </lineage>
</organism>
<feature type="transmembrane region" description="Helical" evidence="1">
    <location>
        <begin position="71"/>
        <end position="91"/>
    </location>
</feature>